<evidence type="ECO:0000256" key="3">
    <source>
        <dbReference type="ARBA" id="ARBA00022737"/>
    </source>
</evidence>
<dbReference type="PANTHER" id="PTHR15263:SF1">
    <property type="entry name" value="NF-KAPPA-B INHIBITOR-LIKE PROTEIN 1"/>
    <property type="match status" value="1"/>
</dbReference>
<feature type="compositionally biased region" description="Polar residues" evidence="6">
    <location>
        <begin position="1"/>
        <end position="10"/>
    </location>
</feature>
<dbReference type="OrthoDB" id="412109at2759"/>
<dbReference type="GO" id="GO:0005634">
    <property type="term" value="C:nucleus"/>
    <property type="evidence" value="ECO:0007669"/>
    <property type="project" value="UniProtKB-SubCell"/>
</dbReference>
<evidence type="ECO:0000313" key="7">
    <source>
        <dbReference type="EMBL" id="KZV78191.1"/>
    </source>
</evidence>
<proteinExistence type="predicted"/>
<evidence type="ECO:0000256" key="6">
    <source>
        <dbReference type="SAM" id="MobiDB-lite"/>
    </source>
</evidence>
<keyword evidence="2" id="KW-0597">Phosphoprotein</keyword>
<dbReference type="GO" id="GO:0043124">
    <property type="term" value="P:negative regulation of canonical NF-kappaB signal transduction"/>
    <property type="evidence" value="ECO:0007669"/>
    <property type="project" value="InterPro"/>
</dbReference>
<evidence type="ECO:0000256" key="2">
    <source>
        <dbReference type="ARBA" id="ARBA00022553"/>
    </source>
</evidence>
<evidence type="ECO:0000256" key="4">
    <source>
        <dbReference type="ARBA" id="ARBA00023043"/>
    </source>
</evidence>
<gene>
    <name evidence="7" type="ORF">EXIGLDRAFT_717752</name>
</gene>
<keyword evidence="4" id="KW-0040">ANK repeat</keyword>
<name>A0A166MMC9_EXIGL</name>
<dbReference type="STRING" id="1314781.A0A166MMC9"/>
<feature type="compositionally biased region" description="Polar residues" evidence="6">
    <location>
        <begin position="89"/>
        <end position="111"/>
    </location>
</feature>
<dbReference type="EMBL" id="KV427054">
    <property type="protein sequence ID" value="KZV78191.1"/>
    <property type="molecule type" value="Genomic_DNA"/>
</dbReference>
<evidence type="ECO:0000256" key="5">
    <source>
        <dbReference type="ARBA" id="ARBA00023242"/>
    </source>
</evidence>
<dbReference type="InParanoid" id="A0A166MMC9"/>
<evidence type="ECO:0000256" key="1">
    <source>
        <dbReference type="ARBA" id="ARBA00004123"/>
    </source>
</evidence>
<dbReference type="PANTHER" id="PTHR15263">
    <property type="entry name" value="I-KAPPA-B-LIKE PROTEIN IKBL"/>
    <property type="match status" value="1"/>
</dbReference>
<keyword evidence="8" id="KW-1185">Reference proteome</keyword>
<keyword evidence="5" id="KW-0539">Nucleus</keyword>
<dbReference type="AlphaFoldDB" id="A0A166MMC9"/>
<reference evidence="7 8" key="1">
    <citation type="journal article" date="2016" name="Mol. Biol. Evol.">
        <title>Comparative Genomics of Early-Diverging Mushroom-Forming Fungi Provides Insights into the Origins of Lignocellulose Decay Capabilities.</title>
        <authorList>
            <person name="Nagy L.G."/>
            <person name="Riley R."/>
            <person name="Tritt A."/>
            <person name="Adam C."/>
            <person name="Daum C."/>
            <person name="Floudas D."/>
            <person name="Sun H."/>
            <person name="Yadav J.S."/>
            <person name="Pangilinan J."/>
            <person name="Larsson K.H."/>
            <person name="Matsuura K."/>
            <person name="Barry K."/>
            <person name="Labutti K."/>
            <person name="Kuo R."/>
            <person name="Ohm R.A."/>
            <person name="Bhattacharya S.S."/>
            <person name="Shirouzu T."/>
            <person name="Yoshinaga Y."/>
            <person name="Martin F.M."/>
            <person name="Grigoriev I.V."/>
            <person name="Hibbett D.S."/>
        </authorList>
    </citation>
    <scope>NUCLEOTIDE SEQUENCE [LARGE SCALE GENOMIC DNA]</scope>
    <source>
        <strain evidence="7 8">HHB12029</strain>
    </source>
</reference>
<organism evidence="7 8">
    <name type="scientific">Exidia glandulosa HHB12029</name>
    <dbReference type="NCBI Taxonomy" id="1314781"/>
    <lineage>
        <taxon>Eukaryota</taxon>
        <taxon>Fungi</taxon>
        <taxon>Dikarya</taxon>
        <taxon>Basidiomycota</taxon>
        <taxon>Agaricomycotina</taxon>
        <taxon>Agaricomycetes</taxon>
        <taxon>Auriculariales</taxon>
        <taxon>Exidiaceae</taxon>
        <taxon>Exidia</taxon>
    </lineage>
</organism>
<sequence length="352" mass="39519">MAQLMRSQTMPHGHGHGHISHLDPSLEQWRAQQERLAEQRELDELIRKVEAKKLETRKWVLDQQRWDLSTRPPHERRATALVPAAGRSVTPTSVPTQPRSKTPTQPRSRTPGTERPSVVRRATEVAPARPITPTPIQPLRPRAAPRSTTMPTSIPGPVQHKAAPAANPFSPEIEEIRVAAESWMRDWRRVDEEVRARADAEEAKTRAIQDSVRRMQAKIGPPTPQQTDDERRASPEIRMARAFATYCEKWNALHVAAPHQLTFKTIPWPVATAPASPAAITLAAVSSFLLSPSHSLGKTTRQRAREALRVWHPDKWFTTWLKYVPDQERAQVIEGVNAVAHHLNALAMSSSG</sequence>
<keyword evidence="3" id="KW-0677">Repeat</keyword>
<feature type="region of interest" description="Disordered" evidence="6">
    <location>
        <begin position="70"/>
        <end position="166"/>
    </location>
</feature>
<dbReference type="InterPro" id="IPR038753">
    <property type="entry name" value="NFKBIL1"/>
</dbReference>
<evidence type="ECO:0000313" key="8">
    <source>
        <dbReference type="Proteomes" id="UP000077266"/>
    </source>
</evidence>
<comment type="subcellular location">
    <subcellularLocation>
        <location evidence="1">Nucleus</location>
    </subcellularLocation>
</comment>
<dbReference type="Proteomes" id="UP000077266">
    <property type="component" value="Unassembled WGS sequence"/>
</dbReference>
<protein>
    <submittedName>
        <fullName evidence="7">Uncharacterized protein</fullName>
    </submittedName>
</protein>
<feature type="region of interest" description="Disordered" evidence="6">
    <location>
        <begin position="1"/>
        <end position="23"/>
    </location>
</feature>
<accession>A0A166MMC9</accession>